<evidence type="ECO:0000256" key="1">
    <source>
        <dbReference type="ARBA" id="ARBA00009179"/>
    </source>
</evidence>
<comment type="similarity">
    <text evidence="1">Belongs to the peptidase S41A family.</text>
</comment>
<dbReference type="SUPFAM" id="SSF50156">
    <property type="entry name" value="PDZ domain-like"/>
    <property type="match status" value="1"/>
</dbReference>
<accession>A0A561BEG0</accession>
<dbReference type="Pfam" id="PF17820">
    <property type="entry name" value="PDZ_6"/>
    <property type="match status" value="1"/>
</dbReference>
<dbReference type="InterPro" id="IPR036034">
    <property type="entry name" value="PDZ_sf"/>
</dbReference>
<protein>
    <submittedName>
        <fullName evidence="7">Carboxyl-terminal processing protease</fullName>
    </submittedName>
</protein>
<dbReference type="GO" id="GO:0006508">
    <property type="term" value="P:proteolysis"/>
    <property type="evidence" value="ECO:0007669"/>
    <property type="project" value="UniProtKB-KW"/>
</dbReference>
<dbReference type="InterPro" id="IPR029045">
    <property type="entry name" value="ClpP/crotonase-like_dom_sf"/>
</dbReference>
<dbReference type="SMART" id="SM00228">
    <property type="entry name" value="PDZ"/>
    <property type="match status" value="1"/>
</dbReference>
<dbReference type="OrthoDB" id="9812068at2"/>
<dbReference type="Gene3D" id="3.90.226.10">
    <property type="entry name" value="2-enoyl-CoA Hydratase, Chain A, domain 1"/>
    <property type="match status" value="1"/>
</dbReference>
<dbReference type="RefSeq" id="WP_145746490.1">
    <property type="nucleotide sequence ID" value="NZ_VIVL01000010.1"/>
</dbReference>
<dbReference type="SMART" id="SM00245">
    <property type="entry name" value="TSPc"/>
    <property type="match status" value="1"/>
</dbReference>
<dbReference type="CDD" id="cd07560">
    <property type="entry name" value="Peptidase_S41_CPP"/>
    <property type="match status" value="1"/>
</dbReference>
<evidence type="ECO:0000259" key="5">
    <source>
        <dbReference type="SMART" id="SM00228"/>
    </source>
</evidence>
<dbReference type="GO" id="GO:0008236">
    <property type="term" value="F:serine-type peptidase activity"/>
    <property type="evidence" value="ECO:0007669"/>
    <property type="project" value="UniProtKB-KW"/>
</dbReference>
<evidence type="ECO:0000259" key="6">
    <source>
        <dbReference type="SMART" id="SM00245"/>
    </source>
</evidence>
<feature type="domain" description="PDZ" evidence="5">
    <location>
        <begin position="92"/>
        <end position="162"/>
    </location>
</feature>
<comment type="caution">
    <text evidence="7">The sequence shown here is derived from an EMBL/GenBank/DDBJ whole genome shotgun (WGS) entry which is preliminary data.</text>
</comment>
<dbReference type="InterPro" id="IPR005151">
    <property type="entry name" value="Tail-specific_protease"/>
</dbReference>
<gene>
    <name evidence="7" type="ORF">FB547_110238</name>
</gene>
<evidence type="ECO:0000313" key="8">
    <source>
        <dbReference type="Proteomes" id="UP000319722"/>
    </source>
</evidence>
<evidence type="ECO:0000313" key="7">
    <source>
        <dbReference type="EMBL" id="TWD77276.1"/>
    </source>
</evidence>
<dbReference type="GO" id="GO:0007165">
    <property type="term" value="P:signal transduction"/>
    <property type="evidence" value="ECO:0007669"/>
    <property type="project" value="TreeGrafter"/>
</dbReference>
<dbReference type="InterPro" id="IPR041489">
    <property type="entry name" value="PDZ_6"/>
</dbReference>
<reference evidence="7 8" key="1">
    <citation type="submission" date="2019-06" db="EMBL/GenBank/DDBJ databases">
        <title>Sorghum-associated microbial communities from plants grown in Nebraska, USA.</title>
        <authorList>
            <person name="Schachtman D."/>
        </authorList>
    </citation>
    <scope>NUCLEOTIDE SEQUENCE [LARGE SCALE GENOMIC DNA]</scope>
    <source>
        <strain evidence="7 8">T529</strain>
    </source>
</reference>
<name>A0A561BEG0_9BURK</name>
<organism evidence="7 8">
    <name type="scientific">Variovorax beijingensis</name>
    <dbReference type="NCBI Taxonomy" id="2496117"/>
    <lineage>
        <taxon>Bacteria</taxon>
        <taxon>Pseudomonadati</taxon>
        <taxon>Pseudomonadota</taxon>
        <taxon>Betaproteobacteria</taxon>
        <taxon>Burkholderiales</taxon>
        <taxon>Comamonadaceae</taxon>
        <taxon>Variovorax</taxon>
    </lineage>
</organism>
<dbReference type="Proteomes" id="UP000319722">
    <property type="component" value="Unassembled WGS sequence"/>
</dbReference>
<dbReference type="CDD" id="cd06782">
    <property type="entry name" value="cpPDZ_CPP-like"/>
    <property type="match status" value="1"/>
</dbReference>
<evidence type="ECO:0000256" key="4">
    <source>
        <dbReference type="ARBA" id="ARBA00022825"/>
    </source>
</evidence>
<dbReference type="PANTHER" id="PTHR32060:SF30">
    <property type="entry name" value="CARBOXY-TERMINAL PROCESSING PROTEASE CTPA"/>
    <property type="match status" value="1"/>
</dbReference>
<evidence type="ECO:0000256" key="2">
    <source>
        <dbReference type="ARBA" id="ARBA00022670"/>
    </source>
</evidence>
<dbReference type="AlphaFoldDB" id="A0A561BEG0"/>
<keyword evidence="3" id="KW-0378">Hydrolase</keyword>
<dbReference type="GO" id="GO:0030288">
    <property type="term" value="C:outer membrane-bounded periplasmic space"/>
    <property type="evidence" value="ECO:0007669"/>
    <property type="project" value="TreeGrafter"/>
</dbReference>
<feature type="domain" description="Tail specific protease" evidence="6">
    <location>
        <begin position="157"/>
        <end position="370"/>
    </location>
</feature>
<keyword evidence="4" id="KW-0720">Serine protease</keyword>
<dbReference type="SUPFAM" id="SSF52096">
    <property type="entry name" value="ClpP/crotonase"/>
    <property type="match status" value="1"/>
</dbReference>
<evidence type="ECO:0000256" key="3">
    <source>
        <dbReference type="ARBA" id="ARBA00022801"/>
    </source>
</evidence>
<proteinExistence type="inferred from homology"/>
<sequence length="389" mass="41608">MRNVALGLLAAAATLAAAQDRTEIRSLPRTELQALAGAYSVLQASLPEKPDDKSLISSAIRGMMQGADPDNGEYFTQAEYRVYTDRMRPDAGSMGLEMRTRDGQPFLVPIEDGPAAQAGIKFMDRLYAVDNTHTQGLQAHQIIDLLRGEPGTKATLTVFRESSLTVHSVTVERRAFSLSGPTLSRPVPAIALLRIPAFRAATLRDTTELVRNEWRRQPFKALILDLRGSPGGLVEASIGVAAMFLPPDVVVATFSGRAPNSGQVYRATRSDYARSAGVDPLADFPNQARALPMAVLVDEATSAGAEIVAAALKDHKRAAIFGRTTYGRASIQTVTQLPDAGAIKYTSAYWTSPAGNQIHGVGVAPTVAIASRDREATSQAAVKALLDQQ</sequence>
<dbReference type="Gene3D" id="2.30.42.10">
    <property type="match status" value="1"/>
</dbReference>
<dbReference type="GO" id="GO:0004175">
    <property type="term" value="F:endopeptidase activity"/>
    <property type="evidence" value="ECO:0007669"/>
    <property type="project" value="TreeGrafter"/>
</dbReference>
<dbReference type="EMBL" id="VIVL01000010">
    <property type="protein sequence ID" value="TWD77276.1"/>
    <property type="molecule type" value="Genomic_DNA"/>
</dbReference>
<keyword evidence="2 7" id="KW-0645">Protease</keyword>
<dbReference type="PANTHER" id="PTHR32060">
    <property type="entry name" value="TAIL-SPECIFIC PROTEASE"/>
    <property type="match status" value="1"/>
</dbReference>
<dbReference type="Gene3D" id="3.30.750.44">
    <property type="match status" value="1"/>
</dbReference>
<dbReference type="InterPro" id="IPR004447">
    <property type="entry name" value="Peptidase_S41A"/>
</dbReference>
<dbReference type="Pfam" id="PF03572">
    <property type="entry name" value="Peptidase_S41"/>
    <property type="match status" value="1"/>
</dbReference>
<dbReference type="InterPro" id="IPR001478">
    <property type="entry name" value="PDZ"/>
</dbReference>